<dbReference type="InterPro" id="IPR003439">
    <property type="entry name" value="ABC_transporter-like_ATP-bd"/>
</dbReference>
<evidence type="ECO:0000313" key="7">
    <source>
        <dbReference type="EMBL" id="GAA4873770.1"/>
    </source>
</evidence>
<evidence type="ECO:0000256" key="5">
    <source>
        <dbReference type="ARBA" id="ARBA00022840"/>
    </source>
</evidence>
<dbReference type="RefSeq" id="WP_345332681.1">
    <property type="nucleotide sequence ID" value="NZ_BAABJZ010000005.1"/>
</dbReference>
<keyword evidence="4" id="KW-0547">Nucleotide-binding</keyword>
<dbReference type="PANTHER" id="PTHR42711">
    <property type="entry name" value="ABC TRANSPORTER ATP-BINDING PROTEIN"/>
    <property type="match status" value="1"/>
</dbReference>
<keyword evidence="3" id="KW-0536">Nodulation</keyword>
<protein>
    <submittedName>
        <fullName evidence="7">ATP-binding cassette domain-containing protein</fullName>
    </submittedName>
</protein>
<comment type="similarity">
    <text evidence="1">Belongs to the ABC transporter superfamily.</text>
</comment>
<keyword evidence="8" id="KW-1185">Reference proteome</keyword>
<dbReference type="InterPro" id="IPR003593">
    <property type="entry name" value="AAA+_ATPase"/>
</dbReference>
<dbReference type="PANTHER" id="PTHR42711:SF5">
    <property type="entry name" value="ABC TRANSPORTER ATP-BINDING PROTEIN NATA"/>
    <property type="match status" value="1"/>
</dbReference>
<evidence type="ECO:0000259" key="6">
    <source>
        <dbReference type="PROSITE" id="PS50893"/>
    </source>
</evidence>
<organism evidence="7 8">
    <name type="scientific">Ferrimonas pelagia</name>
    <dbReference type="NCBI Taxonomy" id="1177826"/>
    <lineage>
        <taxon>Bacteria</taxon>
        <taxon>Pseudomonadati</taxon>
        <taxon>Pseudomonadota</taxon>
        <taxon>Gammaproteobacteria</taxon>
        <taxon>Alteromonadales</taxon>
        <taxon>Ferrimonadaceae</taxon>
        <taxon>Ferrimonas</taxon>
    </lineage>
</organism>
<dbReference type="GO" id="GO:0005524">
    <property type="term" value="F:ATP binding"/>
    <property type="evidence" value="ECO:0007669"/>
    <property type="project" value="UniProtKB-KW"/>
</dbReference>
<dbReference type="InterPro" id="IPR050763">
    <property type="entry name" value="ABC_transporter_ATP-binding"/>
</dbReference>
<dbReference type="PROSITE" id="PS50893">
    <property type="entry name" value="ABC_TRANSPORTER_2"/>
    <property type="match status" value="1"/>
</dbReference>
<name>A0ABP9EDC5_9GAMM</name>
<dbReference type="Proteomes" id="UP001499988">
    <property type="component" value="Unassembled WGS sequence"/>
</dbReference>
<reference evidence="8" key="1">
    <citation type="journal article" date="2019" name="Int. J. Syst. Evol. Microbiol.">
        <title>The Global Catalogue of Microorganisms (GCM) 10K type strain sequencing project: providing services to taxonomists for standard genome sequencing and annotation.</title>
        <authorList>
            <consortium name="The Broad Institute Genomics Platform"/>
            <consortium name="The Broad Institute Genome Sequencing Center for Infectious Disease"/>
            <person name="Wu L."/>
            <person name="Ma J."/>
        </authorList>
    </citation>
    <scope>NUCLEOTIDE SEQUENCE [LARGE SCALE GENOMIC DNA]</scope>
    <source>
        <strain evidence="8">JCM 18401</strain>
    </source>
</reference>
<evidence type="ECO:0000313" key="8">
    <source>
        <dbReference type="Proteomes" id="UP001499988"/>
    </source>
</evidence>
<keyword evidence="5 7" id="KW-0067">ATP-binding</keyword>
<dbReference type="InterPro" id="IPR027417">
    <property type="entry name" value="P-loop_NTPase"/>
</dbReference>
<feature type="domain" description="ABC transporter" evidence="6">
    <location>
        <begin position="2"/>
        <end position="252"/>
    </location>
</feature>
<dbReference type="EMBL" id="BAABJZ010000005">
    <property type="protein sequence ID" value="GAA4873770.1"/>
    <property type="molecule type" value="Genomic_DNA"/>
</dbReference>
<evidence type="ECO:0000256" key="1">
    <source>
        <dbReference type="ARBA" id="ARBA00005417"/>
    </source>
</evidence>
<dbReference type="Pfam" id="PF00005">
    <property type="entry name" value="ABC_tran"/>
    <property type="match status" value="1"/>
</dbReference>
<dbReference type="Gene3D" id="3.40.50.300">
    <property type="entry name" value="P-loop containing nucleotide triphosphate hydrolases"/>
    <property type="match status" value="1"/>
</dbReference>
<evidence type="ECO:0000256" key="2">
    <source>
        <dbReference type="ARBA" id="ARBA00022448"/>
    </source>
</evidence>
<comment type="caution">
    <text evidence="7">The sequence shown here is derived from an EMBL/GenBank/DDBJ whole genome shotgun (WGS) entry which is preliminary data.</text>
</comment>
<evidence type="ECO:0000256" key="3">
    <source>
        <dbReference type="ARBA" id="ARBA00022458"/>
    </source>
</evidence>
<keyword evidence="2" id="KW-0813">Transport</keyword>
<proteinExistence type="inferred from homology"/>
<gene>
    <name evidence="7" type="ORF">GCM10023333_03260</name>
</gene>
<sequence length="276" mass="30552">MIEVKGLAKRFALENPKAGSESGHRDPRQRGRFFHSVEQVSLSCKPGEVLGLIGPNGAGKTTTLRMLSGVLQPDRGEVVIDGEELHRDDGSVRRKVGFLSATTAIYERLTVEENLRYFGQLYGLTPSLCDERIEALCSQLDMDDFRHRRVLDLSSGMKQRANIARAVVHQPKVIIFDEPTTGLDIMSTETILQFIDSQKQAGRPVIFSTHHLEEVSLLCDQLSVILVGRSNYNGPLEAFAGSRDAVALRRTFMQQHERSMTVAGSMEAADVQADLA</sequence>
<dbReference type="SUPFAM" id="SSF52540">
    <property type="entry name" value="P-loop containing nucleoside triphosphate hydrolases"/>
    <property type="match status" value="1"/>
</dbReference>
<dbReference type="PROSITE" id="PS00211">
    <property type="entry name" value="ABC_TRANSPORTER_1"/>
    <property type="match status" value="1"/>
</dbReference>
<evidence type="ECO:0000256" key="4">
    <source>
        <dbReference type="ARBA" id="ARBA00022741"/>
    </source>
</evidence>
<dbReference type="SMART" id="SM00382">
    <property type="entry name" value="AAA"/>
    <property type="match status" value="1"/>
</dbReference>
<accession>A0ABP9EDC5</accession>
<dbReference type="InterPro" id="IPR017871">
    <property type="entry name" value="ABC_transporter-like_CS"/>
</dbReference>